<evidence type="ECO:0000256" key="2">
    <source>
        <dbReference type="ARBA" id="ARBA00012452"/>
    </source>
</evidence>
<dbReference type="GO" id="GO:0005777">
    <property type="term" value="C:peroxisome"/>
    <property type="evidence" value="ECO:0007669"/>
    <property type="project" value="TreeGrafter"/>
</dbReference>
<dbReference type="Proteomes" id="UP000275385">
    <property type="component" value="Unassembled WGS sequence"/>
</dbReference>
<dbReference type="Gene3D" id="3.40.30.10">
    <property type="entry name" value="Glutaredoxin"/>
    <property type="match status" value="1"/>
</dbReference>
<comment type="catalytic activity">
    <reaction evidence="4">
        <text>RX + glutathione = an S-substituted glutathione + a halide anion + H(+)</text>
        <dbReference type="Rhea" id="RHEA:16437"/>
        <dbReference type="ChEBI" id="CHEBI:15378"/>
        <dbReference type="ChEBI" id="CHEBI:16042"/>
        <dbReference type="ChEBI" id="CHEBI:17792"/>
        <dbReference type="ChEBI" id="CHEBI:57925"/>
        <dbReference type="ChEBI" id="CHEBI:90779"/>
        <dbReference type="EC" id="2.5.1.18"/>
    </reaction>
</comment>
<evidence type="ECO:0000313" key="8">
    <source>
        <dbReference type="EMBL" id="RKU48091.1"/>
    </source>
</evidence>
<dbReference type="EMBL" id="QVQW01000006">
    <property type="protein sequence ID" value="RKU48091.1"/>
    <property type="molecule type" value="Genomic_DNA"/>
</dbReference>
<dbReference type="FunFam" id="3.40.30.10:FF:000096">
    <property type="entry name" value="Glutathione S-transferase kappa"/>
    <property type="match status" value="1"/>
</dbReference>
<proteinExistence type="inferred from homology"/>
<evidence type="ECO:0000256" key="6">
    <source>
        <dbReference type="ARBA" id="ARBA00083519"/>
    </source>
</evidence>
<gene>
    <name evidence="8" type="ORF">DL546_008581</name>
</gene>
<organism evidence="8 9">
    <name type="scientific">Coniochaeta pulveracea</name>
    <dbReference type="NCBI Taxonomy" id="177199"/>
    <lineage>
        <taxon>Eukaryota</taxon>
        <taxon>Fungi</taxon>
        <taxon>Dikarya</taxon>
        <taxon>Ascomycota</taxon>
        <taxon>Pezizomycotina</taxon>
        <taxon>Sordariomycetes</taxon>
        <taxon>Sordariomycetidae</taxon>
        <taxon>Coniochaetales</taxon>
        <taxon>Coniochaetaceae</taxon>
        <taxon>Coniochaeta</taxon>
    </lineage>
</organism>
<keyword evidence="9" id="KW-1185">Reference proteome</keyword>
<evidence type="ECO:0000313" key="9">
    <source>
        <dbReference type="Proteomes" id="UP000275385"/>
    </source>
</evidence>
<evidence type="ECO:0000256" key="1">
    <source>
        <dbReference type="ARBA" id="ARBA00006494"/>
    </source>
</evidence>
<dbReference type="InterPro" id="IPR036249">
    <property type="entry name" value="Thioredoxin-like_sf"/>
</dbReference>
<dbReference type="STRING" id="177199.A0A420YJR3"/>
<evidence type="ECO:0000256" key="5">
    <source>
        <dbReference type="ARBA" id="ARBA00073833"/>
    </source>
</evidence>
<dbReference type="EC" id="2.5.1.18" evidence="2"/>
<keyword evidence="3" id="KW-0808">Transferase</keyword>
<evidence type="ECO:0000259" key="7">
    <source>
        <dbReference type="Pfam" id="PF01323"/>
    </source>
</evidence>
<name>A0A420YJR3_9PEZI</name>
<dbReference type="InterPro" id="IPR001853">
    <property type="entry name" value="DSBA-like_thioredoxin_dom"/>
</dbReference>
<protein>
    <recommendedName>
        <fullName evidence="5">Glutathione S-transferase kappa 1</fullName>
        <ecNumber evidence="2">2.5.1.18</ecNumber>
    </recommendedName>
    <alternativeName>
        <fullName evidence="6">GST class-kappa</fullName>
    </alternativeName>
</protein>
<dbReference type="AlphaFoldDB" id="A0A420YJR3"/>
<dbReference type="SUPFAM" id="SSF52833">
    <property type="entry name" value="Thioredoxin-like"/>
    <property type="match status" value="1"/>
</dbReference>
<dbReference type="OrthoDB" id="4664297at2759"/>
<dbReference type="InterPro" id="IPR051924">
    <property type="entry name" value="GST_Kappa/NadH"/>
</dbReference>
<dbReference type="PANTHER" id="PTHR42943:SF13">
    <property type="entry name" value="GLUTATHIONE S-TRANSFERASE KAPPA-RELATED"/>
    <property type="match status" value="1"/>
</dbReference>
<feature type="domain" description="DSBA-like thioredoxin" evidence="7">
    <location>
        <begin position="5"/>
        <end position="108"/>
    </location>
</feature>
<evidence type="ECO:0000256" key="3">
    <source>
        <dbReference type="ARBA" id="ARBA00022679"/>
    </source>
</evidence>
<sequence length="245" mass="27142">MGGKIDCYLDISSLYSYVAFVQLQKIRVLLAAHSVELEYHPVFLGGINNASGNKPPWVVPAKAVHGHFDSQRSLERVGISGTRPPKDLMTAGMTVIPLRALHYIKRTYPREIFETTILYLFHVFWTPPNVNLTVPANVAKALSEVPSGFGGGDSSATDSKRLFSQEEVDRIMHATTTKEVKDLLSAVTKEALDRGAFGAPWFWVTNDGGASEPFFGSDRFHFIYKFLGLPYQDVALLPPKDNAKL</sequence>
<comment type="caution">
    <text evidence="8">The sequence shown here is derived from an EMBL/GenBank/DDBJ whole genome shotgun (WGS) entry which is preliminary data.</text>
</comment>
<evidence type="ECO:0000256" key="4">
    <source>
        <dbReference type="ARBA" id="ARBA00047960"/>
    </source>
</evidence>
<dbReference type="GO" id="GO:0005739">
    <property type="term" value="C:mitochondrion"/>
    <property type="evidence" value="ECO:0007669"/>
    <property type="project" value="TreeGrafter"/>
</dbReference>
<comment type="similarity">
    <text evidence="1">Belongs to the GST superfamily. Kappa family.</text>
</comment>
<dbReference type="GO" id="GO:0006749">
    <property type="term" value="P:glutathione metabolic process"/>
    <property type="evidence" value="ECO:0007669"/>
    <property type="project" value="TreeGrafter"/>
</dbReference>
<accession>A0A420YJR3</accession>
<dbReference type="GO" id="GO:0004602">
    <property type="term" value="F:glutathione peroxidase activity"/>
    <property type="evidence" value="ECO:0007669"/>
    <property type="project" value="TreeGrafter"/>
</dbReference>
<dbReference type="GO" id="GO:0004364">
    <property type="term" value="F:glutathione transferase activity"/>
    <property type="evidence" value="ECO:0007669"/>
    <property type="project" value="UniProtKB-EC"/>
</dbReference>
<reference evidence="8 9" key="1">
    <citation type="submission" date="2018-08" db="EMBL/GenBank/DDBJ databases">
        <title>Draft genome of the lignicolous fungus Coniochaeta pulveracea.</title>
        <authorList>
            <person name="Borstlap C.J."/>
            <person name="De Witt R.N."/>
            <person name="Botha A."/>
            <person name="Volschenk H."/>
        </authorList>
    </citation>
    <scope>NUCLEOTIDE SEQUENCE [LARGE SCALE GENOMIC DNA]</scope>
    <source>
        <strain evidence="8 9">CAB683</strain>
    </source>
</reference>
<dbReference type="Pfam" id="PF01323">
    <property type="entry name" value="DSBA"/>
    <property type="match status" value="1"/>
</dbReference>
<dbReference type="PANTHER" id="PTHR42943">
    <property type="entry name" value="GLUTATHIONE S-TRANSFERASE KAPPA"/>
    <property type="match status" value="1"/>
</dbReference>